<accession>X0ZKY4</accession>
<dbReference type="EMBL" id="BART01004369">
    <property type="protein sequence ID" value="GAG70069.1"/>
    <property type="molecule type" value="Genomic_DNA"/>
</dbReference>
<protein>
    <submittedName>
        <fullName evidence="1">Uncharacterized protein</fullName>
    </submittedName>
</protein>
<comment type="caution">
    <text evidence="1">The sequence shown here is derived from an EMBL/GenBank/DDBJ whole genome shotgun (WGS) entry which is preliminary data.</text>
</comment>
<gene>
    <name evidence="1" type="ORF">S01H4_11027</name>
</gene>
<reference evidence="1" key="1">
    <citation type="journal article" date="2014" name="Front. Microbiol.">
        <title>High frequency of phylogenetically diverse reductive dehalogenase-homologous genes in deep subseafloor sedimentary metagenomes.</title>
        <authorList>
            <person name="Kawai M."/>
            <person name="Futagami T."/>
            <person name="Toyoda A."/>
            <person name="Takaki Y."/>
            <person name="Nishi S."/>
            <person name="Hori S."/>
            <person name="Arai W."/>
            <person name="Tsubouchi T."/>
            <person name="Morono Y."/>
            <person name="Uchiyama I."/>
            <person name="Ito T."/>
            <person name="Fujiyama A."/>
            <person name="Inagaki F."/>
            <person name="Takami H."/>
        </authorList>
    </citation>
    <scope>NUCLEOTIDE SEQUENCE</scope>
    <source>
        <strain evidence="1">Expedition CK06-06</strain>
    </source>
</reference>
<evidence type="ECO:0000313" key="1">
    <source>
        <dbReference type="EMBL" id="GAG70069.1"/>
    </source>
</evidence>
<organism evidence="1">
    <name type="scientific">marine sediment metagenome</name>
    <dbReference type="NCBI Taxonomy" id="412755"/>
    <lineage>
        <taxon>unclassified sequences</taxon>
        <taxon>metagenomes</taxon>
        <taxon>ecological metagenomes</taxon>
    </lineage>
</organism>
<name>X0ZKY4_9ZZZZ</name>
<dbReference type="AlphaFoldDB" id="X0ZKY4"/>
<sequence>MGLDKALGEVSGNKGKLYDEQAVNACLKLFNEKGFRFSEPESVLSNNR</sequence>
<proteinExistence type="predicted"/>